<keyword evidence="1" id="KW-0472">Membrane</keyword>
<reference evidence="2 3" key="1">
    <citation type="journal article" date="2004" name="Emerg. Infect. Dis.">
        <title>Amoebae-resisting bacteria isolated from human nasal swabs by amoebal coculture.</title>
        <authorList>
            <person name="Greub G."/>
            <person name="La Scola B."/>
            <person name="Raoult D."/>
        </authorList>
    </citation>
    <scope>NUCLEOTIDE SEQUENCE [LARGE SCALE GENOMIC DNA]</scope>
    <source>
        <strain evidence="2 3">CCUG 51329</strain>
    </source>
</reference>
<evidence type="ECO:0000313" key="3">
    <source>
        <dbReference type="Proteomes" id="UP000256924"/>
    </source>
</evidence>
<comment type="caution">
    <text evidence="2">The sequence shown here is derived from an EMBL/GenBank/DDBJ whole genome shotgun (WGS) entry which is preliminary data.</text>
</comment>
<dbReference type="AlphaFoldDB" id="A0A3D9BD96"/>
<feature type="transmembrane region" description="Helical" evidence="1">
    <location>
        <begin position="35"/>
        <end position="56"/>
    </location>
</feature>
<protein>
    <submittedName>
        <fullName evidence="2">Uncharacterized protein</fullName>
    </submittedName>
</protein>
<evidence type="ECO:0000256" key="1">
    <source>
        <dbReference type="SAM" id="Phobius"/>
    </source>
</evidence>
<name>A0A3D9BD96_9FLAO</name>
<dbReference type="EMBL" id="QNVU01000008">
    <property type="protein sequence ID" value="REC51530.1"/>
    <property type="molecule type" value="Genomic_DNA"/>
</dbReference>
<keyword evidence="3" id="KW-1185">Reference proteome</keyword>
<keyword evidence="1" id="KW-0812">Transmembrane</keyword>
<proteinExistence type="predicted"/>
<organism evidence="2 3">
    <name type="scientific">Candidatus Chryseobacterium massiliense</name>
    <dbReference type="NCBI Taxonomy" id="204089"/>
    <lineage>
        <taxon>Bacteria</taxon>
        <taxon>Pseudomonadati</taxon>
        <taxon>Bacteroidota</taxon>
        <taxon>Flavobacteriia</taxon>
        <taxon>Flavobacteriales</taxon>
        <taxon>Weeksellaceae</taxon>
        <taxon>Chryseobacterium group</taxon>
        <taxon>Chryseobacterium</taxon>
    </lineage>
</organism>
<evidence type="ECO:0000313" key="2">
    <source>
        <dbReference type="EMBL" id="REC51530.1"/>
    </source>
</evidence>
<dbReference type="Proteomes" id="UP000256924">
    <property type="component" value="Unassembled WGS sequence"/>
</dbReference>
<sequence length="65" mass="7427">MVSAVPEGFLLSAVALKRRLPGLRILLFLLFQENLGRIIIFGNGLNLHIFQFFLIFSKIVNKIKQ</sequence>
<gene>
    <name evidence="2" type="ORF">DRF68_05935</name>
</gene>
<accession>A0A3D9BD96</accession>
<keyword evidence="1" id="KW-1133">Transmembrane helix</keyword>